<evidence type="ECO:0000313" key="3">
    <source>
        <dbReference type="Proteomes" id="UP000270094"/>
    </source>
</evidence>
<evidence type="ECO:0000313" key="2">
    <source>
        <dbReference type="EMBL" id="VDM85451.1"/>
    </source>
</evidence>
<dbReference type="SUPFAM" id="SSF49265">
    <property type="entry name" value="Fibronectin type III"/>
    <property type="match status" value="1"/>
</dbReference>
<dbReference type="EMBL" id="UYYB01140653">
    <property type="protein sequence ID" value="VDM85451.1"/>
    <property type="molecule type" value="Genomic_DNA"/>
</dbReference>
<dbReference type="OrthoDB" id="4062651at2759"/>
<feature type="domain" description="Fibronectin type-III" evidence="1">
    <location>
        <begin position="1"/>
        <end position="67"/>
    </location>
</feature>
<dbReference type="CDD" id="cd00063">
    <property type="entry name" value="FN3"/>
    <property type="match status" value="1"/>
</dbReference>
<proteinExistence type="predicted"/>
<dbReference type="PROSITE" id="PS50853">
    <property type="entry name" value="FN3"/>
    <property type="match status" value="1"/>
</dbReference>
<protein>
    <recommendedName>
        <fullName evidence="1">Fibronectin type-III domain-containing protein</fullName>
    </recommendedName>
</protein>
<keyword evidence="3" id="KW-1185">Reference proteome</keyword>
<dbReference type="Gene3D" id="2.60.40.10">
    <property type="entry name" value="Immunoglobulins"/>
    <property type="match status" value="1"/>
</dbReference>
<dbReference type="InterPro" id="IPR013783">
    <property type="entry name" value="Ig-like_fold"/>
</dbReference>
<evidence type="ECO:0000259" key="1">
    <source>
        <dbReference type="PROSITE" id="PS50853"/>
    </source>
</evidence>
<dbReference type="Proteomes" id="UP000270094">
    <property type="component" value="Unassembled WGS sequence"/>
</dbReference>
<gene>
    <name evidence="2" type="ORF">SVUK_LOCUS20449</name>
</gene>
<dbReference type="InterPro" id="IPR003961">
    <property type="entry name" value="FN3_dom"/>
</dbReference>
<reference evidence="2 3" key="1">
    <citation type="submission" date="2018-11" db="EMBL/GenBank/DDBJ databases">
        <authorList>
            <consortium name="Pathogen Informatics"/>
        </authorList>
    </citation>
    <scope>NUCLEOTIDE SEQUENCE [LARGE SCALE GENOMIC DNA]</scope>
</reference>
<accession>A0A3P7JI97</accession>
<sequence>MFNGAVVVWDLPEHPNGVITRFVVRYWNDAFPTDITVQEFEGSQRNLTIEGLSPSTHYTVSISVTKL</sequence>
<dbReference type="InterPro" id="IPR036116">
    <property type="entry name" value="FN3_sf"/>
</dbReference>
<dbReference type="Pfam" id="PF00041">
    <property type="entry name" value="fn3"/>
    <property type="match status" value="1"/>
</dbReference>
<dbReference type="AlphaFoldDB" id="A0A3P7JI97"/>
<organism evidence="2 3">
    <name type="scientific">Strongylus vulgaris</name>
    <name type="common">Blood worm</name>
    <dbReference type="NCBI Taxonomy" id="40348"/>
    <lineage>
        <taxon>Eukaryota</taxon>
        <taxon>Metazoa</taxon>
        <taxon>Ecdysozoa</taxon>
        <taxon>Nematoda</taxon>
        <taxon>Chromadorea</taxon>
        <taxon>Rhabditida</taxon>
        <taxon>Rhabditina</taxon>
        <taxon>Rhabditomorpha</taxon>
        <taxon>Strongyloidea</taxon>
        <taxon>Strongylidae</taxon>
        <taxon>Strongylus</taxon>
    </lineage>
</organism>
<name>A0A3P7JI97_STRVU</name>